<dbReference type="SUPFAM" id="SSF63411">
    <property type="entry name" value="LuxS/MPP-like metallohydrolase"/>
    <property type="match status" value="2"/>
</dbReference>
<feature type="transmembrane region" description="Helical" evidence="1">
    <location>
        <begin position="532"/>
        <end position="549"/>
    </location>
</feature>
<dbReference type="InterPro" id="IPR011249">
    <property type="entry name" value="Metalloenz_LuxS/M16"/>
</dbReference>
<evidence type="ECO:0000313" key="2">
    <source>
        <dbReference type="EMBL" id="CAA9387695.1"/>
    </source>
</evidence>
<protein>
    <recommendedName>
        <fullName evidence="3">Insulinase family protein</fullName>
    </recommendedName>
</protein>
<keyword evidence="1" id="KW-0812">Transmembrane</keyword>
<feature type="transmembrane region" description="Helical" evidence="1">
    <location>
        <begin position="500"/>
        <end position="520"/>
    </location>
</feature>
<sequence length="553" mass="58776">MTLLHDDLIDGVRTIWVDSGRPTLAATLLFRAGSADETLASSGWLHLLEHLALHGRDRGSLHANGSVAPLLTTFMLHGPPEQVCEALRDLTSWLAAPDVRELDRERRVLAVEEATRQGGGPVGRAFGMRYGALGPGLVSSATPGLGRASADSLAELARQVFVTGNAALALDGPPPGGLALALPPGDRLPVRAAVPVEDPQAVYVEPAGLVVSGLVPRSSTNTLVAPVVEEALRRQLRDRDGAAYSPYSVYEGVDEHHALVVAGSDVSPSTAPSLLGNTLDLLDGLARNGPDPASLRDIVDKIKQAYTDPYNVGGLAHRAAALTLQDLEPQELDEVIAELDAATPESLVPGLVELRDTVLMGAPPATAPHTRLRTVEQPYVAERARGGRSANWPGDTSRLHVDEHDLVIGDSGVVRRYALAEVAGYLTWGTGARQLVLQDGWSFTLVPEVWAKGERHVSRLDAVLPAYLHLPQPDDTAPTAEARAGAVQRWGVAAQRERRWIFAGLILLALLAGGWVLAEAVGGMPDRAASRIIPFLLIGLFLRLVMAIADGRL</sequence>
<organism evidence="2">
    <name type="scientific">uncultured Nocardioides sp</name>
    <dbReference type="NCBI Taxonomy" id="198441"/>
    <lineage>
        <taxon>Bacteria</taxon>
        <taxon>Bacillati</taxon>
        <taxon>Actinomycetota</taxon>
        <taxon>Actinomycetes</taxon>
        <taxon>Propionibacteriales</taxon>
        <taxon>Nocardioidaceae</taxon>
        <taxon>Nocardioides</taxon>
        <taxon>environmental samples</taxon>
    </lineage>
</organism>
<name>A0A6J4NLZ4_9ACTN</name>
<gene>
    <name evidence="2" type="ORF">AVDCRST_MAG32-2111</name>
</gene>
<reference evidence="2" key="1">
    <citation type="submission" date="2020-02" db="EMBL/GenBank/DDBJ databases">
        <authorList>
            <person name="Meier V. D."/>
        </authorList>
    </citation>
    <scope>NUCLEOTIDE SEQUENCE</scope>
    <source>
        <strain evidence="2">AVDCRST_MAG32</strain>
    </source>
</reference>
<dbReference type="Gene3D" id="3.30.830.10">
    <property type="entry name" value="Metalloenzyme, LuxS/M16 peptidase-like"/>
    <property type="match status" value="2"/>
</dbReference>
<keyword evidence="1" id="KW-0472">Membrane</keyword>
<evidence type="ECO:0000256" key="1">
    <source>
        <dbReference type="SAM" id="Phobius"/>
    </source>
</evidence>
<accession>A0A6J4NLZ4</accession>
<dbReference type="EMBL" id="CADCUM010000086">
    <property type="protein sequence ID" value="CAA9387695.1"/>
    <property type="molecule type" value="Genomic_DNA"/>
</dbReference>
<keyword evidence="1" id="KW-1133">Transmembrane helix</keyword>
<dbReference type="GO" id="GO:0046872">
    <property type="term" value="F:metal ion binding"/>
    <property type="evidence" value="ECO:0007669"/>
    <property type="project" value="InterPro"/>
</dbReference>
<proteinExistence type="predicted"/>
<dbReference type="AlphaFoldDB" id="A0A6J4NLZ4"/>
<evidence type="ECO:0008006" key="3">
    <source>
        <dbReference type="Google" id="ProtNLM"/>
    </source>
</evidence>